<dbReference type="GO" id="GO:0000976">
    <property type="term" value="F:transcription cis-regulatory region binding"/>
    <property type="evidence" value="ECO:0007669"/>
    <property type="project" value="TreeGrafter"/>
</dbReference>
<dbReference type="PANTHER" id="PTHR30055">
    <property type="entry name" value="HTH-TYPE TRANSCRIPTIONAL REGULATOR RUTR"/>
    <property type="match status" value="1"/>
</dbReference>
<feature type="DNA-binding region" description="H-T-H motif" evidence="2">
    <location>
        <begin position="40"/>
        <end position="59"/>
    </location>
</feature>
<keyword evidence="1 2" id="KW-0238">DNA-binding</keyword>
<dbReference type="Gene3D" id="1.10.10.60">
    <property type="entry name" value="Homeodomain-like"/>
    <property type="match status" value="2"/>
</dbReference>
<dbReference type="PROSITE" id="PS01081">
    <property type="entry name" value="HTH_TETR_1"/>
    <property type="match status" value="1"/>
</dbReference>
<protein>
    <submittedName>
        <fullName evidence="4">TetR/AcrR family transcriptional regulator</fullName>
    </submittedName>
</protein>
<evidence type="ECO:0000256" key="2">
    <source>
        <dbReference type="PROSITE-ProRule" id="PRU00335"/>
    </source>
</evidence>
<dbReference type="SUPFAM" id="SSF46689">
    <property type="entry name" value="Homeodomain-like"/>
    <property type="match status" value="2"/>
</dbReference>
<feature type="domain" description="HTH tetR-type" evidence="3">
    <location>
        <begin position="17"/>
        <end position="77"/>
    </location>
</feature>
<evidence type="ECO:0000313" key="5">
    <source>
        <dbReference type="Proteomes" id="UP000502498"/>
    </source>
</evidence>
<evidence type="ECO:0000256" key="1">
    <source>
        <dbReference type="ARBA" id="ARBA00023125"/>
    </source>
</evidence>
<dbReference type="AlphaFoldDB" id="A0A7D4QE34"/>
<dbReference type="Proteomes" id="UP000502498">
    <property type="component" value="Chromosome"/>
</dbReference>
<dbReference type="PANTHER" id="PTHR30055:SF237">
    <property type="entry name" value="TRANSCRIPTIONAL REPRESSOR MCE3R"/>
    <property type="match status" value="1"/>
</dbReference>
<evidence type="ECO:0000259" key="3">
    <source>
        <dbReference type="PROSITE" id="PS50977"/>
    </source>
</evidence>
<feature type="domain" description="HTH tetR-type" evidence="3">
    <location>
        <begin position="222"/>
        <end position="282"/>
    </location>
</feature>
<dbReference type="PRINTS" id="PR00455">
    <property type="entry name" value="HTHTETR"/>
</dbReference>
<dbReference type="RefSeq" id="WP_172991142.1">
    <property type="nucleotide sequence ID" value="NZ_CP054038.1"/>
</dbReference>
<reference evidence="4 5" key="1">
    <citation type="submission" date="2020-05" db="EMBL/GenBank/DDBJ databases">
        <title>Strain PA2F3 complete genome.</title>
        <authorList>
            <person name="Kim Y.-S."/>
            <person name="Kim S.-J."/>
            <person name="Jung H.-k."/>
            <person name="Kim S.-E."/>
            <person name="Kim K.-H."/>
        </authorList>
    </citation>
    <scope>NUCLEOTIDE SEQUENCE [LARGE SCALE GENOMIC DNA]</scope>
    <source>
        <strain evidence="4 5">PA2F3</strain>
    </source>
</reference>
<dbReference type="Pfam" id="PF00440">
    <property type="entry name" value="TetR_N"/>
    <property type="match status" value="2"/>
</dbReference>
<dbReference type="InterPro" id="IPR001647">
    <property type="entry name" value="HTH_TetR"/>
</dbReference>
<organism evidence="4 5">
    <name type="scientific">Microbacterium hominis</name>
    <dbReference type="NCBI Taxonomy" id="162426"/>
    <lineage>
        <taxon>Bacteria</taxon>
        <taxon>Bacillati</taxon>
        <taxon>Actinomycetota</taxon>
        <taxon>Actinomycetes</taxon>
        <taxon>Micrococcales</taxon>
        <taxon>Microbacteriaceae</taxon>
        <taxon>Microbacterium</taxon>
    </lineage>
</organism>
<evidence type="ECO:0000313" key="4">
    <source>
        <dbReference type="EMBL" id="QKJ20717.1"/>
    </source>
</evidence>
<dbReference type="PROSITE" id="PS50977">
    <property type="entry name" value="HTH_TETR_2"/>
    <property type="match status" value="2"/>
</dbReference>
<sequence length="404" mass="44685">MSSPKVQADATVRRRPRERKRQIETAAALAFAEHGYHQVSMHDVAQAVGISAPALYRHFPNKYALFAQTVFDLAHRLVESTTDAAAMPIDDAAQARTALDMHLNALISTTIEMRATGGVYRWEGRYLEQADRDRLTGEFRTLRERMLPALHVYRPGMTDDDAVVQVLAALASIASITTHRTVIASKQLRALLGDAAWRLLDVELPADDPDLPRERAEPHEATTRRERLIVEAIAQFFARGYHEVTIEDIAGAVDLTPSGVYRHFESKSAILLEACVRASGQLEAARIDALAVTGSPIVVLRALCDDYVRHSFENYQLVGVWAADISALEADEGRRVRALQRAYVAEWSELLGRARPELSSRDALVLVHAGFNVVADVAVMLRHRTNAAVSTRVSTLLRATLGIE</sequence>
<dbReference type="InterPro" id="IPR023772">
    <property type="entry name" value="DNA-bd_HTH_TetR-type_CS"/>
</dbReference>
<accession>A0A7D4QE34</accession>
<dbReference type="GO" id="GO:0003700">
    <property type="term" value="F:DNA-binding transcription factor activity"/>
    <property type="evidence" value="ECO:0007669"/>
    <property type="project" value="TreeGrafter"/>
</dbReference>
<name>A0A7D4QE34_9MICO</name>
<feature type="DNA-binding region" description="H-T-H motif" evidence="2">
    <location>
        <begin position="245"/>
        <end position="264"/>
    </location>
</feature>
<gene>
    <name evidence="4" type="ORF">HQM25_16055</name>
</gene>
<dbReference type="InterPro" id="IPR009057">
    <property type="entry name" value="Homeodomain-like_sf"/>
</dbReference>
<dbReference type="EMBL" id="CP054038">
    <property type="protein sequence ID" value="QKJ20717.1"/>
    <property type="molecule type" value="Genomic_DNA"/>
</dbReference>
<proteinExistence type="predicted"/>
<dbReference type="InterPro" id="IPR050109">
    <property type="entry name" value="HTH-type_TetR-like_transc_reg"/>
</dbReference>
<dbReference type="Gene3D" id="1.10.357.10">
    <property type="entry name" value="Tetracycline Repressor, domain 2"/>
    <property type="match status" value="2"/>
</dbReference>